<reference evidence="2 3" key="1">
    <citation type="submission" date="2018-03" db="EMBL/GenBank/DDBJ databases">
        <authorList>
            <person name="Gully D."/>
        </authorList>
    </citation>
    <scope>NUCLEOTIDE SEQUENCE [LARGE SCALE GENOMIC DNA]</scope>
    <source>
        <strain evidence="2">ORS3257</strain>
    </source>
</reference>
<feature type="region of interest" description="Disordered" evidence="1">
    <location>
        <begin position="1"/>
        <end position="20"/>
    </location>
</feature>
<accession>A0A2U3PR23</accession>
<feature type="compositionally biased region" description="Basic and acidic residues" evidence="1">
    <location>
        <begin position="61"/>
        <end position="71"/>
    </location>
</feature>
<dbReference type="KEGG" id="bvz:BRAD3257_0420"/>
<feature type="compositionally biased region" description="Pro residues" evidence="1">
    <location>
        <begin position="48"/>
        <end position="59"/>
    </location>
</feature>
<name>A0A2U3PR23_9BRAD</name>
<protein>
    <submittedName>
        <fullName evidence="2">Uncharacterized protein</fullName>
    </submittedName>
</protein>
<organism evidence="2 3">
    <name type="scientific">Bradyrhizobium vignae</name>
    <dbReference type="NCBI Taxonomy" id="1549949"/>
    <lineage>
        <taxon>Bacteria</taxon>
        <taxon>Pseudomonadati</taxon>
        <taxon>Pseudomonadota</taxon>
        <taxon>Alphaproteobacteria</taxon>
        <taxon>Hyphomicrobiales</taxon>
        <taxon>Nitrobacteraceae</taxon>
        <taxon>Bradyrhizobium</taxon>
    </lineage>
</organism>
<proteinExistence type="predicted"/>
<evidence type="ECO:0000313" key="2">
    <source>
        <dbReference type="EMBL" id="SPP91586.1"/>
    </source>
</evidence>
<dbReference type="Proteomes" id="UP000246085">
    <property type="component" value="Chromosome BRAD3257"/>
</dbReference>
<gene>
    <name evidence="2" type="ORF">BRAD3257_0420</name>
</gene>
<evidence type="ECO:0000313" key="3">
    <source>
        <dbReference type="Proteomes" id="UP000246085"/>
    </source>
</evidence>
<evidence type="ECO:0000256" key="1">
    <source>
        <dbReference type="SAM" id="MobiDB-lite"/>
    </source>
</evidence>
<dbReference type="AlphaFoldDB" id="A0A2U3PR23"/>
<dbReference type="EMBL" id="LS398110">
    <property type="protein sequence ID" value="SPP91586.1"/>
    <property type="molecule type" value="Genomic_DNA"/>
</dbReference>
<feature type="region of interest" description="Disordered" evidence="1">
    <location>
        <begin position="48"/>
        <end position="71"/>
    </location>
</feature>
<sequence length="71" mass="7797">MLRHSGMVRGTRPQVRNCAPGSLKIPGSVLTHRPGMTSGWVIDLVGTPPPEALPYPPRPSQKRDFRARTLP</sequence>